<keyword evidence="1" id="KW-1133">Transmembrane helix</keyword>
<proteinExistence type="predicted"/>
<name>A0A0F9LV94_9ZZZZ</name>
<organism evidence="2">
    <name type="scientific">marine sediment metagenome</name>
    <dbReference type="NCBI Taxonomy" id="412755"/>
    <lineage>
        <taxon>unclassified sequences</taxon>
        <taxon>metagenomes</taxon>
        <taxon>ecological metagenomes</taxon>
    </lineage>
</organism>
<evidence type="ECO:0000256" key="1">
    <source>
        <dbReference type="SAM" id="Phobius"/>
    </source>
</evidence>
<sequence>MRLQELHTDILWEGLIGDEPYIFTAALSEGGAKKMSFGRDNRASTGFVSKIISKQAAGLFKNPVLAGVAAGIAITALAKYRKNKRNTIRFYASDPMEKRFYKKMIKDLLDTGNYKKVKSKYVKGGYMWLLKRNLR</sequence>
<comment type="caution">
    <text evidence="2">The sequence shown here is derived from an EMBL/GenBank/DDBJ whole genome shotgun (WGS) entry which is preliminary data.</text>
</comment>
<protein>
    <submittedName>
        <fullName evidence="2">Uncharacterized protein</fullName>
    </submittedName>
</protein>
<accession>A0A0F9LV94</accession>
<keyword evidence="1" id="KW-0472">Membrane</keyword>
<dbReference type="AlphaFoldDB" id="A0A0F9LV94"/>
<dbReference type="EMBL" id="LAZR01011573">
    <property type="protein sequence ID" value="KKM60992.1"/>
    <property type="molecule type" value="Genomic_DNA"/>
</dbReference>
<evidence type="ECO:0000313" key="2">
    <source>
        <dbReference type="EMBL" id="KKM60992.1"/>
    </source>
</evidence>
<feature type="transmembrane region" description="Helical" evidence="1">
    <location>
        <begin position="63"/>
        <end position="80"/>
    </location>
</feature>
<keyword evidence="1" id="KW-0812">Transmembrane</keyword>
<reference evidence="2" key="1">
    <citation type="journal article" date="2015" name="Nature">
        <title>Complex archaea that bridge the gap between prokaryotes and eukaryotes.</title>
        <authorList>
            <person name="Spang A."/>
            <person name="Saw J.H."/>
            <person name="Jorgensen S.L."/>
            <person name="Zaremba-Niedzwiedzka K."/>
            <person name="Martijn J."/>
            <person name="Lind A.E."/>
            <person name="van Eijk R."/>
            <person name="Schleper C."/>
            <person name="Guy L."/>
            <person name="Ettema T.J."/>
        </authorList>
    </citation>
    <scope>NUCLEOTIDE SEQUENCE</scope>
</reference>
<gene>
    <name evidence="2" type="ORF">LCGC14_1536280</name>
</gene>